<reference evidence="3 4" key="1">
    <citation type="submission" date="2018-06" db="EMBL/GenBank/DDBJ databases">
        <title>Draft Genome Sequence of a Novel Marine Bacterium Related to the Verrucomicrobia.</title>
        <authorList>
            <person name="Vosseberg J."/>
            <person name="Martijn J."/>
            <person name="Ettema T.J.G."/>
        </authorList>
    </citation>
    <scope>NUCLEOTIDE SEQUENCE [LARGE SCALE GENOMIC DNA]</scope>
    <source>
        <strain evidence="3">TARA_B100001123</strain>
    </source>
</reference>
<sequence length="389" mass="43172">MKSPKIKKLELTSFEYRIENLGVDYNGFNQVYEKGSAMTRHPVILTVHTDTGLRGEYPITYGEAKAKSDLNSISSYLIGKNPFEREKIYNDLKRGLRHTDRTAISMIDVALWDLAGKAYDAPIYQLLGGYKTRLPTYASTYHGDQNGGLDSPEAYADFAEECGELGFSAFKIHGWGDTSARREVETIHAVGQRVGHHMDLMVDPACELETWADALKVGRACDEESFFWLEDAYKDGGVSIFGHKKLRGLLTTPILQTEHVNGLEQHVDFIANGGTDFVRTGVFEDGGITGAMKVAHAAEGFGLDVEFHGGGLPHRHCIAAVRNTNYYEYGLLNPKVENTKPPIYPAEFLDELHNIGKDGHVIVPQGPGLGVEINWDFVEKNRVGSVIYD</sequence>
<evidence type="ECO:0000313" key="4">
    <source>
        <dbReference type="Proteomes" id="UP000247465"/>
    </source>
</evidence>
<dbReference type="Pfam" id="PF13378">
    <property type="entry name" value="MR_MLE_C"/>
    <property type="match status" value="1"/>
</dbReference>
<dbReference type="SUPFAM" id="SSF54826">
    <property type="entry name" value="Enolase N-terminal domain-like"/>
    <property type="match status" value="1"/>
</dbReference>
<dbReference type="InterPro" id="IPR013342">
    <property type="entry name" value="Mandelate_racemase_C"/>
</dbReference>
<dbReference type="AlphaFoldDB" id="A0A2Z4AJS9"/>
<evidence type="ECO:0000259" key="2">
    <source>
        <dbReference type="SMART" id="SM00922"/>
    </source>
</evidence>
<feature type="domain" description="Mandelate racemase/muconate lactonizing enzyme C-terminal" evidence="2">
    <location>
        <begin position="152"/>
        <end position="253"/>
    </location>
</feature>
<dbReference type="Proteomes" id="UP000247465">
    <property type="component" value="Chromosome"/>
</dbReference>
<dbReference type="Gene3D" id="3.20.20.120">
    <property type="entry name" value="Enolase-like C-terminal domain"/>
    <property type="match status" value="1"/>
</dbReference>
<protein>
    <submittedName>
        <fullName evidence="3">N-succinyl-L-Arg/Lys racemase</fullName>
        <ecNumber evidence="3">5.1.1.-</ecNumber>
    </submittedName>
</protein>
<dbReference type="SFLD" id="SFLDS00001">
    <property type="entry name" value="Enolase"/>
    <property type="match status" value="1"/>
</dbReference>
<dbReference type="InterPro" id="IPR029017">
    <property type="entry name" value="Enolase-like_N"/>
</dbReference>
<keyword evidence="1" id="KW-0456">Lyase</keyword>
<dbReference type="InterPro" id="IPR013341">
    <property type="entry name" value="Mandelate_racemase_N_dom"/>
</dbReference>
<gene>
    <name evidence="3" type="ORF">DF168_01902</name>
</gene>
<dbReference type="InterPro" id="IPR036849">
    <property type="entry name" value="Enolase-like_C_sf"/>
</dbReference>
<keyword evidence="3" id="KW-0413">Isomerase</keyword>
<dbReference type="GO" id="GO:0016853">
    <property type="term" value="F:isomerase activity"/>
    <property type="evidence" value="ECO:0007669"/>
    <property type="project" value="UniProtKB-KW"/>
</dbReference>
<dbReference type="Gene3D" id="3.30.390.10">
    <property type="entry name" value="Enolase-like, N-terminal domain"/>
    <property type="match status" value="1"/>
</dbReference>
<dbReference type="EC" id="5.1.1.-" evidence="3"/>
<dbReference type="EMBL" id="CP029803">
    <property type="protein sequence ID" value="AWT60684.1"/>
    <property type="molecule type" value="Genomic_DNA"/>
</dbReference>
<dbReference type="Pfam" id="PF02746">
    <property type="entry name" value="MR_MLE_N"/>
    <property type="match status" value="1"/>
</dbReference>
<dbReference type="PANTHER" id="PTHR48080:SF2">
    <property type="entry name" value="D-GALACTONATE DEHYDRATASE"/>
    <property type="match status" value="1"/>
</dbReference>
<dbReference type="SMART" id="SM00922">
    <property type="entry name" value="MR_MLE"/>
    <property type="match status" value="1"/>
</dbReference>
<name>A0A2Z4AJS9_9BACT</name>
<proteinExistence type="predicted"/>
<dbReference type="GO" id="GO:0016829">
    <property type="term" value="F:lyase activity"/>
    <property type="evidence" value="ECO:0007669"/>
    <property type="project" value="UniProtKB-KW"/>
</dbReference>
<evidence type="ECO:0000313" key="3">
    <source>
        <dbReference type="EMBL" id="AWT60684.1"/>
    </source>
</evidence>
<dbReference type="InterPro" id="IPR034593">
    <property type="entry name" value="DgoD-like"/>
</dbReference>
<evidence type="ECO:0000256" key="1">
    <source>
        <dbReference type="ARBA" id="ARBA00023239"/>
    </source>
</evidence>
<dbReference type="SUPFAM" id="SSF51604">
    <property type="entry name" value="Enolase C-terminal domain-like"/>
    <property type="match status" value="1"/>
</dbReference>
<accession>A0A2Z4AJS9</accession>
<dbReference type="PANTHER" id="PTHR48080">
    <property type="entry name" value="D-GALACTONATE DEHYDRATASE-RELATED"/>
    <property type="match status" value="1"/>
</dbReference>
<dbReference type="InterPro" id="IPR029065">
    <property type="entry name" value="Enolase_C-like"/>
</dbReference>
<dbReference type="KEGG" id="mtar:DF168_01902"/>
<organism evidence="3 4">
    <name type="scientific">Candidatus Moanibacter tarae</name>
    <dbReference type="NCBI Taxonomy" id="2200854"/>
    <lineage>
        <taxon>Bacteria</taxon>
        <taxon>Pseudomonadati</taxon>
        <taxon>Verrucomicrobiota</taxon>
        <taxon>Opitutia</taxon>
        <taxon>Puniceicoccales</taxon>
        <taxon>Puniceicoccales incertae sedis</taxon>
        <taxon>Candidatus Moanibacter</taxon>
    </lineage>
</organism>